<evidence type="ECO:0000256" key="12">
    <source>
        <dbReference type="PROSITE-ProRule" id="PRU00042"/>
    </source>
</evidence>
<keyword evidence="5 12" id="KW-0863">Zinc-finger</keyword>
<name>A0A139WA33_TRICA</name>
<feature type="domain" description="C2H2-type" evidence="14">
    <location>
        <begin position="372"/>
        <end position="399"/>
    </location>
</feature>
<dbReference type="FunFam" id="3.30.160.60:FF:003800">
    <property type="match status" value="1"/>
</dbReference>
<feature type="domain" description="C2H2-type" evidence="14">
    <location>
        <begin position="516"/>
        <end position="543"/>
    </location>
</feature>
<sequence length="1129" mass="131175">MKPGELQATDFDNLCLACLSKDCLGSIFVLTFEGAVLTSLLEDLLNFHVAAGDALPKKICKKCVEEIVQFYVFKKRFNETQTTLQRVLREKDDKVVSSNGQFLRDEEFVVKNSDVENEVFVLSSDTEDDALRGFYGIPKDLNIVFVDIETVKKDLSGEGFVLNHLEHDGEVETVDGAFQCLYHNPEVKTMETTLNVNHSNIEDKPQEKESSLDLNLKEQEILLPKKKYFKCYICEKVVNLTGKKRHLRTHMTIKKEKPHICQTCSRAFHLKANLERHIKTHTGEKPYVCEFCGRSYTREANLKGHLLRHTGEKPYVCEYCGKAFRVKPKLDLHQLTHSNAQSFICEFCSKTFLQEKSLNAHKQNNHWEKKPFTCTHCTERYNTMLALTNHLETHGIQRENRQSGTLCQICDKEFSTKAILKKHMLTHGDKQFSCTFCDKKFYTKGQLTVHKRIHTGEKPYVCKFCDQAFNTVGAHRNHMLLHTGEKPYKCKICDKAFVQSQHLKRHMMLHTGEKPYSCPHCDKKSRSKFDMECHVRIHTKEKPFKCDICAKAFRNPVYLQKHKRKEHQRNPKLKIPEIRKGDFDNLCLSCLSKDCIGSVFFVKFEGAVLSTILEDILNVQVAVDDALPKKICEKCTTKIVRFYIFKKRFMESQTTFQRVLREKDDQIPIVDPCEELSTDEKLLIENEPFTISSDSEDETLRDTYGIPKDLNIVFVDMKTAKKELEDKGFLSNNLKKDGQVETVVCTCEGASPCLYHVQIKNKSETAPNLNNSKVTKDKEEEVTLLKLNKFKCKTCEQVMDISEKLQHRRMHKKPQKKRFLCETCPRIFLTKVQLFLHKRTHTGEKPYICEICGQRFTREFGLKEHLLRHTGEKPYICEYCGKSFSAKRHLTAHQLTHTKSYNCEVCLKTFLHKKSLNLHKRVKHLGERPFICTHCPNTYTTTMGLTNHQKTHGITPKNQGNELCHICNKEFASKANLKAHLCVHADKRFACKFCDKKFHFKHGLETHQTIHTGERPFVCKHCNQTFRTVNSHRTHMFRHTGERPFKCDFCGKGFIQSHHLKFHLTCHTGELPYSCPYCDKKFRCKFNMGSHVRLHTGEKPYKCDICLKAFHDSTYVRKHKMRTHQTNCT</sequence>
<dbReference type="GO" id="GO:0000981">
    <property type="term" value="F:DNA-binding transcription factor activity, RNA polymerase II-specific"/>
    <property type="evidence" value="ECO:0000318"/>
    <property type="project" value="GO_Central"/>
</dbReference>
<dbReference type="SMART" id="SM00355">
    <property type="entry name" value="ZnF_C2H2"/>
    <property type="match status" value="24"/>
</dbReference>
<dbReference type="FunFam" id="3.30.160.60:FF:000702">
    <property type="entry name" value="Transcription factor E4F1 isoform 1"/>
    <property type="match status" value="3"/>
</dbReference>
<dbReference type="GO" id="GO:0005634">
    <property type="term" value="C:nucleus"/>
    <property type="evidence" value="ECO:0000318"/>
    <property type="project" value="GO_Central"/>
</dbReference>
<keyword evidence="8" id="KW-0238">DNA-binding</keyword>
<dbReference type="OMA" id="MNINTDE"/>
<dbReference type="Pfam" id="PF07776">
    <property type="entry name" value="zf-AD"/>
    <property type="match status" value="2"/>
</dbReference>
<dbReference type="FunFam" id="3.30.160.60:FF:000624">
    <property type="entry name" value="zinc finger protein 697"/>
    <property type="match status" value="1"/>
</dbReference>
<feature type="binding site" evidence="13">
    <location>
        <position position="587"/>
    </location>
    <ligand>
        <name>Zn(2+)</name>
        <dbReference type="ChEBI" id="CHEBI:29105"/>
    </ligand>
</feature>
<dbReference type="EMBL" id="KQ971689">
    <property type="protein sequence ID" value="KYB24766.1"/>
    <property type="molecule type" value="Genomic_DNA"/>
</dbReference>
<keyword evidence="3 13" id="KW-0479">Metal-binding</keyword>
<dbReference type="InterPro" id="IPR050527">
    <property type="entry name" value="Snail/Krueppel_Znf"/>
</dbReference>
<evidence type="ECO:0000313" key="16">
    <source>
        <dbReference type="EMBL" id="KYB24766.1"/>
    </source>
</evidence>
<evidence type="ECO:0000256" key="5">
    <source>
        <dbReference type="ARBA" id="ARBA00022771"/>
    </source>
</evidence>
<feature type="binding site" evidence="13">
    <location>
        <position position="60"/>
    </location>
    <ligand>
        <name>Zn(2+)</name>
        <dbReference type="ChEBI" id="CHEBI:29105"/>
    </ligand>
</feature>
<dbReference type="InterPro" id="IPR013087">
    <property type="entry name" value="Znf_C2H2_type"/>
</dbReference>
<feature type="domain" description="C2H2-type" evidence="14">
    <location>
        <begin position="819"/>
        <end position="846"/>
    </location>
</feature>
<dbReference type="SUPFAM" id="SSF57716">
    <property type="entry name" value="Glucocorticoid receptor-like (DNA-binding domain)"/>
    <property type="match status" value="2"/>
</dbReference>
<dbReference type="Gene3D" id="3.40.1800.20">
    <property type="match status" value="2"/>
</dbReference>
<evidence type="ECO:0000256" key="7">
    <source>
        <dbReference type="ARBA" id="ARBA00023015"/>
    </source>
</evidence>
<dbReference type="GO" id="GO:0008270">
    <property type="term" value="F:zinc ion binding"/>
    <property type="evidence" value="ECO:0007669"/>
    <property type="project" value="UniProtKB-UniRule"/>
</dbReference>
<dbReference type="AlphaFoldDB" id="A0A139WA33"/>
<dbReference type="PROSITE" id="PS51915">
    <property type="entry name" value="ZAD"/>
    <property type="match status" value="2"/>
</dbReference>
<keyword evidence="6 13" id="KW-0862">Zinc</keyword>
<feature type="domain" description="C2H2-type" evidence="14">
    <location>
        <begin position="460"/>
        <end position="487"/>
    </location>
</feature>
<dbReference type="Pfam" id="PF00096">
    <property type="entry name" value="zf-C2H2"/>
    <property type="match status" value="9"/>
</dbReference>
<dbReference type="FunFam" id="3.30.160.60:FF:000186">
    <property type="entry name" value="Zinc finger protein 366"/>
    <property type="match status" value="1"/>
</dbReference>
<feature type="domain" description="C2H2-type" evidence="14">
    <location>
        <begin position="287"/>
        <end position="314"/>
    </location>
</feature>
<feature type="binding site" evidence="13">
    <location>
        <position position="18"/>
    </location>
    <ligand>
        <name>Zn(2+)</name>
        <dbReference type="ChEBI" id="CHEBI:29105"/>
    </ligand>
</feature>
<dbReference type="GO" id="GO:0000122">
    <property type="term" value="P:negative regulation of transcription by RNA polymerase II"/>
    <property type="evidence" value="ECO:0007669"/>
    <property type="project" value="UniProtKB-ARBA"/>
</dbReference>
<feature type="binding site" evidence="13">
    <location>
        <position position="632"/>
    </location>
    <ligand>
        <name>Zn(2+)</name>
        <dbReference type="ChEBI" id="CHEBI:29105"/>
    </ligand>
</feature>
<dbReference type="InterPro" id="IPR036236">
    <property type="entry name" value="Znf_C2H2_sf"/>
</dbReference>
<dbReference type="FunFam" id="3.30.160.60:FF:001049">
    <property type="entry name" value="zinc finger protein 319"/>
    <property type="match status" value="1"/>
</dbReference>
<feature type="domain" description="C2H2-type" evidence="14">
    <location>
        <begin position="847"/>
        <end position="874"/>
    </location>
</feature>
<evidence type="ECO:0000256" key="9">
    <source>
        <dbReference type="ARBA" id="ARBA00023163"/>
    </source>
</evidence>
<dbReference type="FunFam" id="3.30.160.60:FF:000553">
    <property type="entry name" value="Zinc finger and BTB domain-containing protein 16"/>
    <property type="match status" value="1"/>
</dbReference>
<comment type="similarity">
    <text evidence="11">Belongs to the snail C2H2-type zinc-finger protein family.</text>
</comment>
<feature type="domain" description="C2H2-type" evidence="14">
    <location>
        <begin position="962"/>
        <end position="989"/>
    </location>
</feature>
<evidence type="ECO:0000256" key="2">
    <source>
        <dbReference type="ARBA" id="ARBA00006991"/>
    </source>
</evidence>
<feature type="domain" description="ZAD" evidence="15">
    <location>
        <begin position="13"/>
        <end position="87"/>
    </location>
</feature>
<feature type="binding site" evidence="13">
    <location>
        <position position="15"/>
    </location>
    <ligand>
        <name>Zn(2+)</name>
        <dbReference type="ChEBI" id="CHEBI:29105"/>
    </ligand>
</feature>
<feature type="domain" description="C2H2-type" evidence="14">
    <location>
        <begin position="343"/>
        <end position="371"/>
    </location>
</feature>
<evidence type="ECO:0000256" key="3">
    <source>
        <dbReference type="ARBA" id="ARBA00022723"/>
    </source>
</evidence>
<evidence type="ECO:0000256" key="1">
    <source>
        <dbReference type="ARBA" id="ARBA00004123"/>
    </source>
</evidence>
<evidence type="ECO:0000256" key="10">
    <source>
        <dbReference type="ARBA" id="ARBA00023242"/>
    </source>
</evidence>
<protein>
    <submittedName>
        <fullName evidence="16">Zinc finger protein 208-like Protein</fullName>
    </submittedName>
</protein>
<proteinExistence type="inferred from homology"/>
<evidence type="ECO:0000256" key="13">
    <source>
        <dbReference type="PROSITE-ProRule" id="PRU01263"/>
    </source>
</evidence>
<dbReference type="FunFam" id="3.30.160.60:FF:000870">
    <property type="entry name" value="zinc finger protein 197 isoform X1"/>
    <property type="match status" value="1"/>
</dbReference>
<evidence type="ECO:0000256" key="6">
    <source>
        <dbReference type="ARBA" id="ARBA00022833"/>
    </source>
</evidence>
<feature type="domain" description="C2H2-type" evidence="14">
    <location>
        <begin position="1073"/>
        <end position="1100"/>
    </location>
</feature>
<accession>A0A139WA33</accession>
<dbReference type="GO" id="GO:0006357">
    <property type="term" value="P:regulation of transcription by RNA polymerase II"/>
    <property type="evidence" value="ECO:0000318"/>
    <property type="project" value="GO_Central"/>
</dbReference>
<dbReference type="Gene3D" id="3.30.160.60">
    <property type="entry name" value="Classic Zinc Finger"/>
    <property type="match status" value="20"/>
</dbReference>
<dbReference type="GO" id="GO:0000977">
    <property type="term" value="F:RNA polymerase II transcription regulatory region sequence-specific DNA binding"/>
    <property type="evidence" value="ECO:0000318"/>
    <property type="project" value="GO_Central"/>
</dbReference>
<dbReference type="Proteomes" id="UP000007266">
    <property type="component" value="Unassembled WGS sequence"/>
</dbReference>
<evidence type="ECO:0000256" key="11">
    <source>
        <dbReference type="ARBA" id="ARBA00037948"/>
    </source>
</evidence>
<dbReference type="FunFam" id="3.30.160.60:FF:000446">
    <property type="entry name" value="Zinc finger protein"/>
    <property type="match status" value="1"/>
</dbReference>
<comment type="similarity">
    <text evidence="2">Belongs to the krueppel C2H2-type zinc-finger protein family.</text>
</comment>
<feature type="domain" description="C2H2-type" evidence="14">
    <location>
        <begin position="1101"/>
        <end position="1124"/>
    </location>
</feature>
<evidence type="ECO:0000313" key="17">
    <source>
        <dbReference type="Proteomes" id="UP000007266"/>
    </source>
</evidence>
<feature type="domain" description="C2H2-type" evidence="14">
    <location>
        <begin position="989"/>
        <end position="1016"/>
    </location>
</feature>
<reference evidence="16 17" key="2">
    <citation type="journal article" date="2010" name="Nucleic Acids Res.">
        <title>BeetleBase in 2010: revisions to provide comprehensive genomic information for Tribolium castaneum.</title>
        <authorList>
            <person name="Kim H.S."/>
            <person name="Murphy T."/>
            <person name="Xia J."/>
            <person name="Caragea D."/>
            <person name="Park Y."/>
            <person name="Beeman R.W."/>
            <person name="Lorenzen M.D."/>
            <person name="Butcher S."/>
            <person name="Manak J.R."/>
            <person name="Brown S.J."/>
        </authorList>
    </citation>
    <scope>NUCLEOTIDE SEQUENCE [LARGE SCALE GENOMIC DNA]</scope>
    <source>
        <strain evidence="16 17">Georgia GA2</strain>
    </source>
</reference>
<keyword evidence="7" id="KW-0805">Transcription regulation</keyword>
<keyword evidence="17" id="KW-1185">Reference proteome</keyword>
<dbReference type="SMART" id="SM00868">
    <property type="entry name" value="zf-AD"/>
    <property type="match status" value="2"/>
</dbReference>
<dbReference type="eggNOG" id="KOG1721">
    <property type="taxonomic scope" value="Eukaryota"/>
</dbReference>
<evidence type="ECO:0000256" key="8">
    <source>
        <dbReference type="ARBA" id="ARBA00023125"/>
    </source>
</evidence>
<feature type="domain" description="ZAD" evidence="15">
    <location>
        <begin position="585"/>
        <end position="659"/>
    </location>
</feature>
<feature type="domain" description="C2H2-type" evidence="14">
    <location>
        <begin position="432"/>
        <end position="459"/>
    </location>
</feature>
<feature type="domain" description="C2H2-type" evidence="14">
    <location>
        <begin position="901"/>
        <end position="929"/>
    </location>
</feature>
<dbReference type="InterPro" id="IPR012934">
    <property type="entry name" value="Znf_AD"/>
</dbReference>
<reference evidence="16 17" key="1">
    <citation type="journal article" date="2008" name="Nature">
        <title>The genome of the model beetle and pest Tribolium castaneum.</title>
        <authorList>
            <consortium name="Tribolium Genome Sequencing Consortium"/>
            <person name="Richards S."/>
            <person name="Gibbs R.A."/>
            <person name="Weinstock G.M."/>
            <person name="Brown S.J."/>
            <person name="Denell R."/>
            <person name="Beeman R.W."/>
            <person name="Gibbs R."/>
            <person name="Beeman R.W."/>
            <person name="Brown S.J."/>
            <person name="Bucher G."/>
            <person name="Friedrich M."/>
            <person name="Grimmelikhuijzen C.J."/>
            <person name="Klingler M."/>
            <person name="Lorenzen M."/>
            <person name="Richards S."/>
            <person name="Roth S."/>
            <person name="Schroder R."/>
            <person name="Tautz D."/>
            <person name="Zdobnov E.M."/>
            <person name="Muzny D."/>
            <person name="Gibbs R.A."/>
            <person name="Weinstock G.M."/>
            <person name="Attaway T."/>
            <person name="Bell S."/>
            <person name="Buhay C.J."/>
            <person name="Chandrabose M.N."/>
            <person name="Chavez D."/>
            <person name="Clerk-Blankenburg K.P."/>
            <person name="Cree A."/>
            <person name="Dao M."/>
            <person name="Davis C."/>
            <person name="Chacko J."/>
            <person name="Dinh H."/>
            <person name="Dugan-Rocha S."/>
            <person name="Fowler G."/>
            <person name="Garner T.T."/>
            <person name="Garnes J."/>
            <person name="Gnirke A."/>
            <person name="Hawes A."/>
            <person name="Hernandez J."/>
            <person name="Hines S."/>
            <person name="Holder M."/>
            <person name="Hume J."/>
            <person name="Jhangiani S.N."/>
            <person name="Joshi V."/>
            <person name="Khan Z.M."/>
            <person name="Jackson L."/>
            <person name="Kovar C."/>
            <person name="Kowis A."/>
            <person name="Lee S."/>
            <person name="Lewis L.R."/>
            <person name="Margolis J."/>
            <person name="Morgan M."/>
            <person name="Nazareth L.V."/>
            <person name="Nguyen N."/>
            <person name="Okwuonu G."/>
            <person name="Parker D."/>
            <person name="Richards S."/>
            <person name="Ruiz S.J."/>
            <person name="Santibanez J."/>
            <person name="Savard J."/>
            <person name="Scherer S.E."/>
            <person name="Schneider B."/>
            <person name="Sodergren E."/>
            <person name="Tautz D."/>
            <person name="Vattahil S."/>
            <person name="Villasana D."/>
            <person name="White C.S."/>
            <person name="Wright R."/>
            <person name="Park Y."/>
            <person name="Beeman R.W."/>
            <person name="Lord J."/>
            <person name="Oppert B."/>
            <person name="Lorenzen M."/>
            <person name="Brown S."/>
            <person name="Wang L."/>
            <person name="Savard J."/>
            <person name="Tautz D."/>
            <person name="Richards S."/>
            <person name="Weinstock G."/>
            <person name="Gibbs R.A."/>
            <person name="Liu Y."/>
            <person name="Worley K."/>
            <person name="Weinstock G."/>
            <person name="Elsik C.G."/>
            <person name="Reese J.T."/>
            <person name="Elhaik E."/>
            <person name="Landan G."/>
            <person name="Graur D."/>
            <person name="Arensburger P."/>
            <person name="Atkinson P."/>
            <person name="Beeman R.W."/>
            <person name="Beidler J."/>
            <person name="Brown S.J."/>
            <person name="Demuth J.P."/>
            <person name="Drury D.W."/>
            <person name="Du Y.Z."/>
            <person name="Fujiwara H."/>
            <person name="Lorenzen M."/>
            <person name="Maselli V."/>
            <person name="Osanai M."/>
            <person name="Park Y."/>
            <person name="Robertson H.M."/>
            <person name="Tu Z."/>
            <person name="Wang J.J."/>
            <person name="Wang S."/>
            <person name="Richards S."/>
            <person name="Song H."/>
            <person name="Zhang L."/>
            <person name="Sodergren E."/>
            <person name="Werner D."/>
            <person name="Stanke M."/>
            <person name="Morgenstern B."/>
            <person name="Solovyev V."/>
            <person name="Kosarev P."/>
            <person name="Brown G."/>
            <person name="Chen H.C."/>
            <person name="Ermolaeva O."/>
            <person name="Hlavina W."/>
            <person name="Kapustin Y."/>
            <person name="Kiryutin B."/>
            <person name="Kitts P."/>
            <person name="Maglott D."/>
            <person name="Pruitt K."/>
            <person name="Sapojnikov V."/>
            <person name="Souvorov A."/>
            <person name="Mackey A.J."/>
            <person name="Waterhouse R.M."/>
            <person name="Wyder S."/>
            <person name="Zdobnov E.M."/>
            <person name="Zdobnov E.M."/>
            <person name="Wyder S."/>
            <person name="Kriventseva E.V."/>
            <person name="Kadowaki T."/>
            <person name="Bork P."/>
            <person name="Aranda M."/>
            <person name="Bao R."/>
            <person name="Beermann A."/>
            <person name="Berns N."/>
            <person name="Bolognesi R."/>
            <person name="Bonneton F."/>
            <person name="Bopp D."/>
            <person name="Brown S.J."/>
            <person name="Bucher G."/>
            <person name="Butts T."/>
            <person name="Chaumot A."/>
            <person name="Denell R.E."/>
            <person name="Ferrier D.E."/>
            <person name="Friedrich M."/>
            <person name="Gordon C.M."/>
            <person name="Jindra M."/>
            <person name="Klingler M."/>
            <person name="Lan Q."/>
            <person name="Lattorff H.M."/>
            <person name="Laudet V."/>
            <person name="von Levetsow C."/>
            <person name="Liu Z."/>
            <person name="Lutz R."/>
            <person name="Lynch J.A."/>
            <person name="da Fonseca R.N."/>
            <person name="Posnien N."/>
            <person name="Reuter R."/>
            <person name="Roth S."/>
            <person name="Savard J."/>
            <person name="Schinko J.B."/>
            <person name="Schmitt C."/>
            <person name="Schoppmeier M."/>
            <person name="Schroder R."/>
            <person name="Shippy T.D."/>
            <person name="Simonnet F."/>
            <person name="Marques-Souza H."/>
            <person name="Tautz D."/>
            <person name="Tomoyasu Y."/>
            <person name="Trauner J."/>
            <person name="Van der Zee M."/>
            <person name="Vervoort M."/>
            <person name="Wittkopp N."/>
            <person name="Wimmer E.A."/>
            <person name="Yang X."/>
            <person name="Jones A.K."/>
            <person name="Sattelle D.B."/>
            <person name="Ebert P.R."/>
            <person name="Nelson D."/>
            <person name="Scott J.G."/>
            <person name="Beeman R.W."/>
            <person name="Muthukrishnan S."/>
            <person name="Kramer K.J."/>
            <person name="Arakane Y."/>
            <person name="Beeman R.W."/>
            <person name="Zhu Q."/>
            <person name="Hogenkamp D."/>
            <person name="Dixit R."/>
            <person name="Oppert B."/>
            <person name="Jiang H."/>
            <person name="Zou Z."/>
            <person name="Marshall J."/>
            <person name="Elpidina E."/>
            <person name="Vinokurov K."/>
            <person name="Oppert C."/>
            <person name="Zou Z."/>
            <person name="Evans J."/>
            <person name="Lu Z."/>
            <person name="Zhao P."/>
            <person name="Sumathipala N."/>
            <person name="Altincicek B."/>
            <person name="Vilcinskas A."/>
            <person name="Williams M."/>
            <person name="Hultmark D."/>
            <person name="Hetru C."/>
            <person name="Jiang H."/>
            <person name="Grimmelikhuijzen C.J."/>
            <person name="Hauser F."/>
            <person name="Cazzamali G."/>
            <person name="Williamson M."/>
            <person name="Park Y."/>
            <person name="Li B."/>
            <person name="Tanaka Y."/>
            <person name="Predel R."/>
            <person name="Neupert S."/>
            <person name="Schachtner J."/>
            <person name="Verleyen P."/>
            <person name="Raible F."/>
            <person name="Bork P."/>
            <person name="Friedrich M."/>
            <person name="Walden K.K."/>
            <person name="Robertson H.M."/>
            <person name="Angeli S."/>
            <person name="Foret S."/>
            <person name="Bucher G."/>
            <person name="Schuetz S."/>
            <person name="Maleszka R."/>
            <person name="Wimmer E.A."/>
            <person name="Beeman R.W."/>
            <person name="Lorenzen M."/>
            <person name="Tomoyasu Y."/>
            <person name="Miller S.C."/>
            <person name="Grossmann D."/>
            <person name="Bucher G."/>
        </authorList>
    </citation>
    <scope>NUCLEOTIDE SEQUENCE [LARGE SCALE GENOMIC DNA]</scope>
    <source>
        <strain evidence="16 17">Georgia GA2</strain>
    </source>
</reference>
<feature type="domain" description="C2H2-type" evidence="14">
    <location>
        <begin position="875"/>
        <end position="902"/>
    </location>
</feature>
<feature type="domain" description="C2H2-type" evidence="14">
    <location>
        <begin position="1045"/>
        <end position="1072"/>
    </location>
</feature>
<dbReference type="FunFam" id="3.30.160.60:FF:001666">
    <property type="entry name" value="MDS1 and EVI1 complex locus"/>
    <property type="match status" value="1"/>
</dbReference>
<comment type="subcellular location">
    <subcellularLocation>
        <location evidence="1">Nucleus</location>
    </subcellularLocation>
</comment>
<evidence type="ECO:0000256" key="4">
    <source>
        <dbReference type="ARBA" id="ARBA00022737"/>
    </source>
</evidence>
<feature type="domain" description="C2H2-type" evidence="14">
    <location>
        <begin position="930"/>
        <end position="952"/>
    </location>
</feature>
<dbReference type="PROSITE" id="PS50157">
    <property type="entry name" value="ZINC_FINGER_C2H2_2"/>
    <property type="match status" value="22"/>
</dbReference>
<dbReference type="PANTHER" id="PTHR24388:SF54">
    <property type="entry name" value="PROTEIN ESCARGOT"/>
    <property type="match status" value="1"/>
</dbReference>
<dbReference type="FunFam" id="3.30.160.60:FF:001668">
    <property type="entry name" value="transcriptional repressor CTCF"/>
    <property type="match status" value="1"/>
</dbReference>
<feature type="binding site" evidence="13">
    <location>
        <position position="590"/>
    </location>
    <ligand>
        <name>Zn(2+)</name>
        <dbReference type="ChEBI" id="CHEBI:29105"/>
    </ligand>
</feature>
<feature type="binding site" evidence="13">
    <location>
        <position position="63"/>
    </location>
    <ligand>
        <name>Zn(2+)</name>
        <dbReference type="ChEBI" id="CHEBI:29105"/>
    </ligand>
</feature>
<feature type="domain" description="C2H2-type" evidence="14">
    <location>
        <begin position="315"/>
        <end position="342"/>
    </location>
</feature>
<keyword evidence="9" id="KW-0804">Transcription</keyword>
<evidence type="ECO:0000259" key="14">
    <source>
        <dbReference type="PROSITE" id="PS50157"/>
    </source>
</evidence>
<keyword evidence="10" id="KW-0539">Nucleus</keyword>
<feature type="domain" description="C2H2-type" evidence="14">
    <location>
        <begin position="544"/>
        <end position="572"/>
    </location>
</feature>
<dbReference type="FunFam" id="3.30.160.60:FF:000912">
    <property type="entry name" value="Zinc finger protein 660"/>
    <property type="match status" value="1"/>
</dbReference>
<dbReference type="PROSITE" id="PS00028">
    <property type="entry name" value="ZINC_FINGER_C2H2_1"/>
    <property type="match status" value="21"/>
</dbReference>
<dbReference type="FunFam" id="3.30.160.60:FF:002343">
    <property type="entry name" value="Zinc finger protein 33A"/>
    <property type="match status" value="1"/>
</dbReference>
<keyword evidence="4" id="KW-0677">Repeat</keyword>
<feature type="domain" description="C2H2-type" evidence="14">
    <location>
        <begin position="405"/>
        <end position="432"/>
    </location>
</feature>
<dbReference type="PANTHER" id="PTHR24388">
    <property type="entry name" value="ZINC FINGER PROTEIN"/>
    <property type="match status" value="1"/>
</dbReference>
<feature type="binding site" evidence="13">
    <location>
        <position position="635"/>
    </location>
    <ligand>
        <name>Zn(2+)</name>
        <dbReference type="ChEBI" id="CHEBI:29105"/>
    </ligand>
</feature>
<feature type="domain" description="C2H2-type" evidence="14">
    <location>
        <begin position="488"/>
        <end position="515"/>
    </location>
</feature>
<feature type="domain" description="C2H2-type" evidence="14">
    <location>
        <begin position="259"/>
        <end position="286"/>
    </location>
</feature>
<dbReference type="SUPFAM" id="SSF57667">
    <property type="entry name" value="beta-beta-alpha zinc fingers"/>
    <property type="match status" value="13"/>
</dbReference>
<organism evidence="16 17">
    <name type="scientific">Tribolium castaneum</name>
    <name type="common">Red flour beetle</name>
    <dbReference type="NCBI Taxonomy" id="7070"/>
    <lineage>
        <taxon>Eukaryota</taxon>
        <taxon>Metazoa</taxon>
        <taxon>Ecdysozoa</taxon>
        <taxon>Arthropoda</taxon>
        <taxon>Hexapoda</taxon>
        <taxon>Insecta</taxon>
        <taxon>Pterygota</taxon>
        <taxon>Neoptera</taxon>
        <taxon>Endopterygota</taxon>
        <taxon>Coleoptera</taxon>
        <taxon>Polyphaga</taxon>
        <taxon>Cucujiformia</taxon>
        <taxon>Tenebrionidae</taxon>
        <taxon>Tenebrionidae incertae sedis</taxon>
        <taxon>Tribolium</taxon>
    </lineage>
</organism>
<evidence type="ECO:0000259" key="15">
    <source>
        <dbReference type="PROSITE" id="PS51915"/>
    </source>
</evidence>
<gene>
    <name evidence="16" type="primary">AUGUSTUS-3.0.2_31901</name>
    <name evidence="16" type="ORF">TcasGA2_TC031901</name>
</gene>
<dbReference type="FunFam" id="3.40.1800.20:FF:000004">
    <property type="entry name" value="Zinc finger protein 234-like Protein"/>
    <property type="match status" value="2"/>
</dbReference>
<dbReference type="GO" id="GO:0045595">
    <property type="term" value="P:regulation of cell differentiation"/>
    <property type="evidence" value="ECO:0007669"/>
    <property type="project" value="UniProtKB-ARBA"/>
</dbReference>
<feature type="domain" description="C2H2-type" evidence="14">
    <location>
        <begin position="1017"/>
        <end position="1044"/>
    </location>
</feature>
<dbReference type="InParanoid" id="A0A139WA33"/>